<name>A0A8J2MZG5_9PLEO</name>
<proteinExistence type="predicted"/>
<dbReference type="RefSeq" id="XP_043168341.1">
    <property type="nucleotide sequence ID" value="XM_043312406.1"/>
</dbReference>
<evidence type="ECO:0000313" key="2">
    <source>
        <dbReference type="Proteomes" id="UP000676310"/>
    </source>
</evidence>
<evidence type="ECO:0000313" key="1">
    <source>
        <dbReference type="EMBL" id="CAG5156998.1"/>
    </source>
</evidence>
<dbReference type="OrthoDB" id="3833686at2759"/>
<reference evidence="1" key="1">
    <citation type="submission" date="2021-05" db="EMBL/GenBank/DDBJ databases">
        <authorList>
            <person name="Stam R."/>
        </authorList>
    </citation>
    <scope>NUCLEOTIDE SEQUENCE</scope>
    <source>
        <strain evidence="1">CS162</strain>
    </source>
</reference>
<dbReference type="GeneID" id="67016497"/>
<sequence>MCQSAREITFGVSSNSSRTLIFERSLGASPYLSLLLADSSYAAPTSGTDKPYRRPQCSAIKRWPWQLSQTTCSCPAQYRNIKLMVDEYMAKLAMEGLSISSKEPQQDDQKMQMG</sequence>
<protein>
    <submittedName>
        <fullName evidence="1">Uncharacterized protein</fullName>
    </submittedName>
</protein>
<accession>A0A8J2MZG5</accession>
<dbReference type="EMBL" id="CAJRGZ010000017">
    <property type="protein sequence ID" value="CAG5156998.1"/>
    <property type="molecule type" value="Genomic_DNA"/>
</dbReference>
<gene>
    <name evidence="1" type="ORF">ALTATR162_LOCUS4791</name>
</gene>
<dbReference type="Proteomes" id="UP000676310">
    <property type="component" value="Unassembled WGS sequence"/>
</dbReference>
<organism evidence="1 2">
    <name type="scientific">Alternaria atra</name>
    <dbReference type="NCBI Taxonomy" id="119953"/>
    <lineage>
        <taxon>Eukaryota</taxon>
        <taxon>Fungi</taxon>
        <taxon>Dikarya</taxon>
        <taxon>Ascomycota</taxon>
        <taxon>Pezizomycotina</taxon>
        <taxon>Dothideomycetes</taxon>
        <taxon>Pleosporomycetidae</taxon>
        <taxon>Pleosporales</taxon>
        <taxon>Pleosporineae</taxon>
        <taxon>Pleosporaceae</taxon>
        <taxon>Alternaria</taxon>
        <taxon>Alternaria sect. Ulocladioides</taxon>
    </lineage>
</organism>
<keyword evidence="2" id="KW-1185">Reference proteome</keyword>
<comment type="caution">
    <text evidence="1">The sequence shown here is derived from an EMBL/GenBank/DDBJ whole genome shotgun (WGS) entry which is preliminary data.</text>
</comment>
<dbReference type="AlphaFoldDB" id="A0A8J2MZG5"/>